<dbReference type="Pfam" id="PF00590">
    <property type="entry name" value="TP_methylase"/>
    <property type="match status" value="1"/>
</dbReference>
<dbReference type="InterPro" id="IPR000878">
    <property type="entry name" value="4pyrrol_Mease"/>
</dbReference>
<dbReference type="AlphaFoldDB" id="A0A644T0Z7"/>
<dbReference type="InterPro" id="IPR050714">
    <property type="entry name" value="Cobalamin_biosynth_MTase"/>
</dbReference>
<accession>A0A644T0Z7</accession>
<dbReference type="NCBIfam" id="TIGR02467">
    <property type="entry name" value="CbiE"/>
    <property type="match status" value="1"/>
</dbReference>
<dbReference type="InterPro" id="IPR035996">
    <property type="entry name" value="4pyrrol_Methylase_sf"/>
</dbReference>
<dbReference type="GO" id="GO:0008276">
    <property type="term" value="F:protein methyltransferase activity"/>
    <property type="evidence" value="ECO:0007669"/>
    <property type="project" value="InterPro"/>
</dbReference>
<gene>
    <name evidence="7" type="primary">cbiET_1</name>
    <name evidence="7" type="ORF">SDC9_06020</name>
</gene>
<dbReference type="EMBL" id="VSSQ01000012">
    <property type="protein sequence ID" value="MPL60459.1"/>
    <property type="molecule type" value="Genomic_DNA"/>
</dbReference>
<name>A0A644T0Z7_9ZZZZ</name>
<dbReference type="InterPro" id="IPR014777">
    <property type="entry name" value="4pyrrole_Mease_sub1"/>
</dbReference>
<keyword evidence="3" id="KW-0489">Methyltransferase</keyword>
<dbReference type="InterPro" id="IPR014776">
    <property type="entry name" value="4pyrrole_Mease_sub2"/>
</dbReference>
<dbReference type="InterPro" id="IPR012818">
    <property type="entry name" value="CbiE"/>
</dbReference>
<dbReference type="UniPathway" id="UPA00148"/>
<proteinExistence type="predicted"/>
<feature type="domain" description="Tetrapyrrole methylase" evidence="6">
    <location>
        <begin position="5"/>
        <end position="192"/>
    </location>
</feature>
<evidence type="ECO:0000256" key="2">
    <source>
        <dbReference type="ARBA" id="ARBA00022573"/>
    </source>
</evidence>
<dbReference type="SUPFAM" id="SSF53790">
    <property type="entry name" value="Tetrapyrrole methylase"/>
    <property type="match status" value="1"/>
</dbReference>
<dbReference type="PANTHER" id="PTHR43182">
    <property type="entry name" value="COBALT-PRECORRIN-6B C(15)-METHYLTRANSFERASE (DECARBOXYLATING)"/>
    <property type="match status" value="1"/>
</dbReference>
<dbReference type="Gene3D" id="3.30.950.10">
    <property type="entry name" value="Methyltransferase, Cobalt-precorrin-4 Transmethylase, Domain 2"/>
    <property type="match status" value="1"/>
</dbReference>
<keyword evidence="5" id="KW-0949">S-adenosyl-L-methionine</keyword>
<evidence type="ECO:0000256" key="3">
    <source>
        <dbReference type="ARBA" id="ARBA00022603"/>
    </source>
</evidence>
<dbReference type="PANTHER" id="PTHR43182:SF1">
    <property type="entry name" value="COBALT-PRECORRIN-7 C(5)-METHYLTRANSFERASE"/>
    <property type="match status" value="1"/>
</dbReference>
<keyword evidence="2" id="KW-0169">Cobalamin biosynthesis</keyword>
<reference evidence="7" key="1">
    <citation type="submission" date="2019-08" db="EMBL/GenBank/DDBJ databases">
        <authorList>
            <person name="Kucharzyk K."/>
            <person name="Murdoch R.W."/>
            <person name="Higgins S."/>
            <person name="Loffler F."/>
        </authorList>
    </citation>
    <scope>NUCLEOTIDE SEQUENCE</scope>
</reference>
<evidence type="ECO:0000313" key="7">
    <source>
        <dbReference type="EMBL" id="MPL60459.1"/>
    </source>
</evidence>
<comment type="caution">
    <text evidence="7">The sequence shown here is derived from an EMBL/GenBank/DDBJ whole genome shotgun (WGS) entry which is preliminary data.</text>
</comment>
<dbReference type="GO" id="GO:0009236">
    <property type="term" value="P:cobalamin biosynthetic process"/>
    <property type="evidence" value="ECO:0007669"/>
    <property type="project" value="UniProtKB-UniPathway"/>
</dbReference>
<comment type="pathway">
    <text evidence="1">Cofactor biosynthesis; adenosylcobalamin biosynthesis.</text>
</comment>
<protein>
    <submittedName>
        <fullName evidence="7">Cobalamin biosynthesis bifunctional protein CbiET</fullName>
    </submittedName>
</protein>
<keyword evidence="4" id="KW-0808">Transferase</keyword>
<evidence type="ECO:0000256" key="5">
    <source>
        <dbReference type="ARBA" id="ARBA00022691"/>
    </source>
</evidence>
<evidence type="ECO:0000256" key="1">
    <source>
        <dbReference type="ARBA" id="ARBA00004953"/>
    </source>
</evidence>
<organism evidence="7">
    <name type="scientific">bioreactor metagenome</name>
    <dbReference type="NCBI Taxonomy" id="1076179"/>
    <lineage>
        <taxon>unclassified sequences</taxon>
        <taxon>metagenomes</taxon>
        <taxon>ecological metagenomes</taxon>
    </lineage>
</organism>
<sequence>MEHIITVVGIGPGSPDYLLPVAYRTIKNATVLVGSKRALDAFATDTVNKKVIDGDIEGVIAFIKDHLLTDDVVVMVSGDPGFYSMLGALKARFLKSQITVIPGISSAQLAYARIGEVWQDSLLTSLHGREQHSDSLKYEVNKKLGILTDGVNNPQRIAQRLIALGWPEDSHVWLCEYLSYENERIIPTTLKETTSIDGFSHCVMVVTA</sequence>
<dbReference type="CDD" id="cd11644">
    <property type="entry name" value="Precorrin-6Y-MT"/>
    <property type="match status" value="1"/>
</dbReference>
<dbReference type="Gene3D" id="3.40.1010.10">
    <property type="entry name" value="Cobalt-precorrin-4 Transmethylase, Domain 1"/>
    <property type="match status" value="1"/>
</dbReference>
<dbReference type="GO" id="GO:0032259">
    <property type="term" value="P:methylation"/>
    <property type="evidence" value="ECO:0007669"/>
    <property type="project" value="UniProtKB-KW"/>
</dbReference>
<evidence type="ECO:0000259" key="6">
    <source>
        <dbReference type="Pfam" id="PF00590"/>
    </source>
</evidence>
<evidence type="ECO:0000256" key="4">
    <source>
        <dbReference type="ARBA" id="ARBA00022679"/>
    </source>
</evidence>